<evidence type="ECO:0000256" key="1">
    <source>
        <dbReference type="ARBA" id="ARBA00022723"/>
    </source>
</evidence>
<dbReference type="Proteomes" id="UP000792457">
    <property type="component" value="Unassembled WGS sequence"/>
</dbReference>
<dbReference type="AlphaFoldDB" id="A0A8K0KNE5"/>
<dbReference type="GO" id="GO:0031267">
    <property type="term" value="F:small GTPase binding"/>
    <property type="evidence" value="ECO:0007669"/>
    <property type="project" value="InterPro"/>
</dbReference>
<dbReference type="GO" id="GO:0006887">
    <property type="term" value="P:exocytosis"/>
    <property type="evidence" value="ECO:0007669"/>
    <property type="project" value="TreeGrafter"/>
</dbReference>
<keyword evidence="4" id="KW-1185">Reference proteome</keyword>
<dbReference type="GO" id="GO:0017158">
    <property type="term" value="P:regulation of calcium ion-dependent exocytosis"/>
    <property type="evidence" value="ECO:0007669"/>
    <property type="project" value="TreeGrafter"/>
</dbReference>
<dbReference type="GO" id="GO:0098793">
    <property type="term" value="C:presynapse"/>
    <property type="evidence" value="ECO:0007669"/>
    <property type="project" value="GOC"/>
</dbReference>
<name>A0A8K0KNE5_LADFU</name>
<dbReference type="EMBL" id="KZ309267">
    <property type="protein sequence ID" value="KAG8238030.1"/>
    <property type="molecule type" value="Genomic_DNA"/>
</dbReference>
<dbReference type="GO" id="GO:0046872">
    <property type="term" value="F:metal ion binding"/>
    <property type="evidence" value="ECO:0007669"/>
    <property type="project" value="UniProtKB-KW"/>
</dbReference>
<feature type="domain" description="RabBD" evidence="2">
    <location>
        <begin position="41"/>
        <end position="74"/>
    </location>
</feature>
<proteinExistence type="predicted"/>
<reference evidence="3" key="1">
    <citation type="submission" date="2013-04" db="EMBL/GenBank/DDBJ databases">
        <authorList>
            <person name="Qu J."/>
            <person name="Murali S.C."/>
            <person name="Bandaranaike D."/>
            <person name="Bellair M."/>
            <person name="Blankenburg K."/>
            <person name="Chao H."/>
            <person name="Dinh H."/>
            <person name="Doddapaneni H."/>
            <person name="Downs B."/>
            <person name="Dugan-Rocha S."/>
            <person name="Elkadiri S."/>
            <person name="Gnanaolivu R.D."/>
            <person name="Hernandez B."/>
            <person name="Javaid M."/>
            <person name="Jayaseelan J.C."/>
            <person name="Lee S."/>
            <person name="Li M."/>
            <person name="Ming W."/>
            <person name="Munidasa M."/>
            <person name="Muniz J."/>
            <person name="Nguyen L."/>
            <person name="Ongeri F."/>
            <person name="Osuji N."/>
            <person name="Pu L.-L."/>
            <person name="Puazo M."/>
            <person name="Qu C."/>
            <person name="Quiroz J."/>
            <person name="Raj R."/>
            <person name="Weissenberger G."/>
            <person name="Xin Y."/>
            <person name="Zou X."/>
            <person name="Han Y."/>
            <person name="Richards S."/>
            <person name="Worley K."/>
            <person name="Muzny D."/>
            <person name="Gibbs R."/>
        </authorList>
    </citation>
    <scope>NUCLEOTIDE SEQUENCE</scope>
    <source>
        <strain evidence="3">Sampled in the wild</strain>
    </source>
</reference>
<reference evidence="3" key="2">
    <citation type="submission" date="2017-10" db="EMBL/GenBank/DDBJ databases">
        <title>Ladona fulva Genome sequencing and assembly.</title>
        <authorList>
            <person name="Murali S."/>
            <person name="Richards S."/>
            <person name="Bandaranaike D."/>
            <person name="Bellair M."/>
            <person name="Blankenburg K."/>
            <person name="Chao H."/>
            <person name="Dinh H."/>
            <person name="Doddapaneni H."/>
            <person name="Dugan-Rocha S."/>
            <person name="Elkadiri S."/>
            <person name="Gnanaolivu R."/>
            <person name="Hernandez B."/>
            <person name="Skinner E."/>
            <person name="Javaid M."/>
            <person name="Lee S."/>
            <person name="Li M."/>
            <person name="Ming W."/>
            <person name="Munidasa M."/>
            <person name="Muniz J."/>
            <person name="Nguyen L."/>
            <person name="Hughes D."/>
            <person name="Osuji N."/>
            <person name="Pu L.-L."/>
            <person name="Puazo M."/>
            <person name="Qu C."/>
            <person name="Quiroz J."/>
            <person name="Raj R."/>
            <person name="Weissenberger G."/>
            <person name="Xin Y."/>
            <person name="Zou X."/>
            <person name="Han Y."/>
            <person name="Worley K."/>
            <person name="Muzny D."/>
            <person name="Gibbs R."/>
        </authorList>
    </citation>
    <scope>NUCLEOTIDE SEQUENCE</scope>
    <source>
        <strain evidence="3">Sampled in the wild</strain>
    </source>
</reference>
<comment type="caution">
    <text evidence="3">The sequence shown here is derived from an EMBL/GenBank/DDBJ whole genome shotgun (WGS) entry which is preliminary data.</text>
</comment>
<evidence type="ECO:0000313" key="3">
    <source>
        <dbReference type="EMBL" id="KAG8238030.1"/>
    </source>
</evidence>
<sequence>MVDFGVNKDRWVCPNDRQLALRAKLKTGWSVKTQQLQSFGQTKAVALDESEQATILQVIQRAEALEATEQERIG</sequence>
<dbReference type="GO" id="GO:0006886">
    <property type="term" value="P:intracellular protein transport"/>
    <property type="evidence" value="ECO:0007669"/>
    <property type="project" value="InterPro"/>
</dbReference>
<dbReference type="InterPro" id="IPR043566">
    <property type="entry name" value="Rabphilin/DOC2/Noc2"/>
</dbReference>
<accession>A0A8K0KNE5</accession>
<dbReference type="GO" id="GO:0061669">
    <property type="term" value="P:spontaneous neurotransmitter secretion"/>
    <property type="evidence" value="ECO:0007669"/>
    <property type="project" value="TreeGrafter"/>
</dbReference>
<dbReference type="OrthoDB" id="270970at2759"/>
<dbReference type="PROSITE" id="PS50916">
    <property type="entry name" value="RABBD"/>
    <property type="match status" value="1"/>
</dbReference>
<protein>
    <recommendedName>
        <fullName evidence="2">RabBD domain-containing protein</fullName>
    </recommendedName>
</protein>
<organism evidence="3 4">
    <name type="scientific">Ladona fulva</name>
    <name type="common">Scarce chaser dragonfly</name>
    <name type="synonym">Libellula fulva</name>
    <dbReference type="NCBI Taxonomy" id="123851"/>
    <lineage>
        <taxon>Eukaryota</taxon>
        <taxon>Metazoa</taxon>
        <taxon>Ecdysozoa</taxon>
        <taxon>Arthropoda</taxon>
        <taxon>Hexapoda</taxon>
        <taxon>Insecta</taxon>
        <taxon>Pterygota</taxon>
        <taxon>Palaeoptera</taxon>
        <taxon>Odonata</taxon>
        <taxon>Epiprocta</taxon>
        <taxon>Anisoptera</taxon>
        <taxon>Libelluloidea</taxon>
        <taxon>Libellulidae</taxon>
        <taxon>Ladona</taxon>
    </lineage>
</organism>
<keyword evidence="1" id="KW-0479">Metal-binding</keyword>
<evidence type="ECO:0000259" key="2">
    <source>
        <dbReference type="PROSITE" id="PS50916"/>
    </source>
</evidence>
<evidence type="ECO:0000313" key="4">
    <source>
        <dbReference type="Proteomes" id="UP000792457"/>
    </source>
</evidence>
<gene>
    <name evidence="3" type="ORF">J437_LFUL014998</name>
</gene>
<dbReference type="PANTHER" id="PTHR45729">
    <property type="entry name" value="RABPHILIN, ISOFORM A"/>
    <property type="match status" value="1"/>
</dbReference>
<dbReference type="InterPro" id="IPR010911">
    <property type="entry name" value="Rab_BD"/>
</dbReference>
<dbReference type="PANTHER" id="PTHR45729:SF9">
    <property type="entry name" value="DOUBLE C2-LIKE DOMAIN-CONTAINING PROTEIN BETA"/>
    <property type="match status" value="1"/>
</dbReference>